<evidence type="ECO:0000256" key="2">
    <source>
        <dbReference type="SAM" id="Phobius"/>
    </source>
</evidence>
<feature type="region of interest" description="Disordered" evidence="1">
    <location>
        <begin position="74"/>
        <end position="97"/>
    </location>
</feature>
<dbReference type="Proteomes" id="UP000268014">
    <property type="component" value="Unassembled WGS sequence"/>
</dbReference>
<dbReference type="AlphaFoldDB" id="A0A3P7W590"/>
<feature type="transmembrane region" description="Helical" evidence="2">
    <location>
        <begin position="54"/>
        <end position="72"/>
    </location>
</feature>
<keyword evidence="4" id="KW-1185">Reference proteome</keyword>
<evidence type="ECO:0000313" key="4">
    <source>
        <dbReference type="Proteomes" id="UP000268014"/>
    </source>
</evidence>
<keyword evidence="2" id="KW-0812">Transmembrane</keyword>
<keyword evidence="2" id="KW-0472">Membrane</keyword>
<proteinExistence type="predicted"/>
<dbReference type="EMBL" id="UZAF01018914">
    <property type="protein sequence ID" value="VDO56031.1"/>
    <property type="molecule type" value="Genomic_DNA"/>
</dbReference>
<evidence type="ECO:0000256" key="1">
    <source>
        <dbReference type="SAM" id="MobiDB-lite"/>
    </source>
</evidence>
<gene>
    <name evidence="3" type="ORF">HPLM_LOCUS15277</name>
</gene>
<keyword evidence="2" id="KW-1133">Transmembrane helix</keyword>
<evidence type="ECO:0000313" key="3">
    <source>
        <dbReference type="EMBL" id="VDO56031.1"/>
    </source>
</evidence>
<name>A0A3P7W590_HAEPC</name>
<accession>A0A3P7W590</accession>
<reference evidence="3 4" key="1">
    <citation type="submission" date="2018-11" db="EMBL/GenBank/DDBJ databases">
        <authorList>
            <consortium name="Pathogen Informatics"/>
        </authorList>
    </citation>
    <scope>NUCLEOTIDE SEQUENCE [LARGE SCALE GENOMIC DNA]</scope>
    <source>
        <strain evidence="3 4">MHpl1</strain>
    </source>
</reference>
<organism evidence="3 4">
    <name type="scientific">Haemonchus placei</name>
    <name type="common">Barber's pole worm</name>
    <dbReference type="NCBI Taxonomy" id="6290"/>
    <lineage>
        <taxon>Eukaryota</taxon>
        <taxon>Metazoa</taxon>
        <taxon>Ecdysozoa</taxon>
        <taxon>Nematoda</taxon>
        <taxon>Chromadorea</taxon>
        <taxon>Rhabditida</taxon>
        <taxon>Rhabditina</taxon>
        <taxon>Rhabditomorpha</taxon>
        <taxon>Strongyloidea</taxon>
        <taxon>Trichostrongylidae</taxon>
        <taxon>Haemonchus</taxon>
    </lineage>
</organism>
<feature type="compositionally biased region" description="Polar residues" evidence="1">
    <location>
        <begin position="76"/>
        <end position="90"/>
    </location>
</feature>
<sequence>MVISKTCRSIGTHWFCPRDIRATHSATFGPTPAKPSRNSRISSIFRFCTSSRHVLGMVLSFLTVSLILLARYPKSPSRSTSSNTPCTSLNCDKVGKA</sequence>
<protein>
    <submittedName>
        <fullName evidence="3">Uncharacterized protein</fullName>
    </submittedName>
</protein>